<dbReference type="RefSeq" id="WP_094279287.1">
    <property type="nucleotide sequence ID" value="NZ_JBLWZI010000012.1"/>
</dbReference>
<dbReference type="Pfam" id="PF00126">
    <property type="entry name" value="HTH_1"/>
    <property type="match status" value="1"/>
</dbReference>
<keyword evidence="3 7" id="KW-0238">DNA-binding</keyword>
<keyword evidence="4" id="KW-0804">Transcription</keyword>
<dbReference type="Gene3D" id="3.40.190.290">
    <property type="match status" value="1"/>
</dbReference>
<dbReference type="EMBL" id="NQJF01000013">
    <property type="protein sequence ID" value="OYD22751.1"/>
    <property type="molecule type" value="Genomic_DNA"/>
</dbReference>
<evidence type="ECO:0000256" key="2">
    <source>
        <dbReference type="ARBA" id="ARBA00023015"/>
    </source>
</evidence>
<dbReference type="InterPro" id="IPR005119">
    <property type="entry name" value="LysR_subst-bd"/>
</dbReference>
<dbReference type="PROSITE" id="PS50931">
    <property type="entry name" value="HTH_LYSR"/>
    <property type="match status" value="1"/>
</dbReference>
<feature type="domain" description="HTH lysR-type" evidence="5">
    <location>
        <begin position="10"/>
        <end position="60"/>
    </location>
</feature>
<evidence type="ECO:0000256" key="3">
    <source>
        <dbReference type="ARBA" id="ARBA00023125"/>
    </source>
</evidence>
<sequence>MDLLGKKAFYLNQVAMCGGIRAAAESLGINASVVSRHISQLEQEAGIALLEKKGRNVSLSQAGRLIIDTFAAQQRLQSDLSDSLSRMKTLKGGRVVISVGDGFIESFIQSVLLRVSRQYPDVFIELKTGVYFPREPHDMVLEDEVDIAITYGPVSDPRLRVRSFSRGPLCALMHPDHPLAQRGRVSATTLAAHKLIFLPDQSGTQSCVSAIFRDSGLSVTPAYRCNLHSVAKLMAGAGIGIAFMTAWGAQSEINSGKLVAVPVAHPIAEDTYGNLVCRVGRNLSPAAGYLWRLMSGMR</sequence>
<dbReference type="SUPFAM" id="SSF53850">
    <property type="entry name" value="Periplasmic binding protein-like II"/>
    <property type="match status" value="1"/>
</dbReference>
<dbReference type="OrthoDB" id="9786526at2"/>
<evidence type="ECO:0000313" key="7">
    <source>
        <dbReference type="EMBL" id="TDW57716.1"/>
    </source>
</evidence>
<dbReference type="GO" id="GO:0003700">
    <property type="term" value="F:DNA-binding transcription factor activity"/>
    <property type="evidence" value="ECO:0007669"/>
    <property type="project" value="InterPro"/>
</dbReference>
<dbReference type="InterPro" id="IPR000847">
    <property type="entry name" value="LysR_HTH_N"/>
</dbReference>
<dbReference type="Proteomes" id="UP000243640">
    <property type="component" value="Unassembled WGS sequence"/>
</dbReference>
<evidence type="ECO:0000259" key="5">
    <source>
        <dbReference type="PROSITE" id="PS50931"/>
    </source>
</evidence>
<reference evidence="7 9" key="2">
    <citation type="submission" date="2019-03" db="EMBL/GenBank/DDBJ databases">
        <title>Genomic Encyclopedia of Archaeal and Bacterial Type Strains, Phase II (KMG-II): from individual species to whole genera.</title>
        <authorList>
            <person name="Goeker M."/>
        </authorList>
    </citation>
    <scope>NUCLEOTIDE SEQUENCE [LARGE SCALE GENOMIC DNA]</scope>
    <source>
        <strain evidence="7 9">DSM 15594</strain>
    </source>
</reference>
<name>A0A235CDS3_9GAMM</name>
<comment type="caution">
    <text evidence="6">The sequence shown here is derived from an EMBL/GenBank/DDBJ whole genome shotgun (WGS) entry which is preliminary data.</text>
</comment>
<dbReference type="AlphaFoldDB" id="A0A235CDS3"/>
<comment type="similarity">
    <text evidence="1">Belongs to the LysR transcriptional regulatory family.</text>
</comment>
<dbReference type="Gene3D" id="1.10.10.10">
    <property type="entry name" value="Winged helix-like DNA-binding domain superfamily/Winged helix DNA-binding domain"/>
    <property type="match status" value="1"/>
</dbReference>
<evidence type="ECO:0000313" key="9">
    <source>
        <dbReference type="Proteomes" id="UP000295058"/>
    </source>
</evidence>
<evidence type="ECO:0000313" key="6">
    <source>
        <dbReference type="EMBL" id="OYD22751.1"/>
    </source>
</evidence>
<dbReference type="Proteomes" id="UP000295058">
    <property type="component" value="Unassembled WGS sequence"/>
</dbReference>
<dbReference type="GO" id="GO:0003677">
    <property type="term" value="F:DNA binding"/>
    <property type="evidence" value="ECO:0007669"/>
    <property type="project" value="UniProtKB-KW"/>
</dbReference>
<dbReference type="InterPro" id="IPR050950">
    <property type="entry name" value="HTH-type_LysR_regulators"/>
</dbReference>
<protein>
    <submittedName>
        <fullName evidence="7">DNA-binding transcriptional LysR family regulator</fullName>
    </submittedName>
    <submittedName>
        <fullName evidence="6">LysR family transcriptional regulator</fullName>
    </submittedName>
</protein>
<reference evidence="6 8" key="1">
    <citation type="submission" date="2017-08" db="EMBL/GenBank/DDBJ databases">
        <title>Draft Genome Sequence of the Marine Bacterium Oceanimonas baumannii ATCC 700832.</title>
        <authorList>
            <person name="Mcclelland W.D."/>
            <person name="Brennan M.A."/>
            <person name="Trachtenberg A.M."/>
            <person name="Maclea K.S."/>
        </authorList>
    </citation>
    <scope>NUCLEOTIDE SEQUENCE [LARGE SCALE GENOMIC DNA]</scope>
    <source>
        <strain evidence="6 8">ATCC 700832</strain>
    </source>
</reference>
<keyword evidence="9" id="KW-1185">Reference proteome</keyword>
<dbReference type="GO" id="GO:0005829">
    <property type="term" value="C:cytosol"/>
    <property type="evidence" value="ECO:0007669"/>
    <property type="project" value="TreeGrafter"/>
</dbReference>
<dbReference type="SUPFAM" id="SSF46785">
    <property type="entry name" value="Winged helix' DNA-binding domain"/>
    <property type="match status" value="1"/>
</dbReference>
<keyword evidence="2" id="KW-0805">Transcription regulation</keyword>
<evidence type="ECO:0000256" key="1">
    <source>
        <dbReference type="ARBA" id="ARBA00009437"/>
    </source>
</evidence>
<evidence type="ECO:0000256" key="4">
    <source>
        <dbReference type="ARBA" id="ARBA00023163"/>
    </source>
</evidence>
<dbReference type="Pfam" id="PF03466">
    <property type="entry name" value="LysR_substrate"/>
    <property type="match status" value="1"/>
</dbReference>
<proteinExistence type="inferred from homology"/>
<gene>
    <name evidence="6" type="ORF">B6S09_14880</name>
    <name evidence="7" type="ORF">LY04_02581</name>
</gene>
<dbReference type="EMBL" id="SODO01000010">
    <property type="protein sequence ID" value="TDW57716.1"/>
    <property type="molecule type" value="Genomic_DNA"/>
</dbReference>
<dbReference type="PANTHER" id="PTHR30419:SF8">
    <property type="entry name" value="NITROGEN ASSIMILATION TRANSCRIPTIONAL ACTIVATOR-RELATED"/>
    <property type="match status" value="1"/>
</dbReference>
<accession>A0A235CDS3</accession>
<dbReference type="InterPro" id="IPR036390">
    <property type="entry name" value="WH_DNA-bd_sf"/>
</dbReference>
<dbReference type="PANTHER" id="PTHR30419">
    <property type="entry name" value="HTH-TYPE TRANSCRIPTIONAL REGULATOR YBHD"/>
    <property type="match status" value="1"/>
</dbReference>
<organism evidence="6 8">
    <name type="scientific">Oceanimonas baumannii</name>
    <dbReference type="NCBI Taxonomy" id="129578"/>
    <lineage>
        <taxon>Bacteria</taxon>
        <taxon>Pseudomonadati</taxon>
        <taxon>Pseudomonadota</taxon>
        <taxon>Gammaproteobacteria</taxon>
        <taxon>Aeromonadales</taxon>
        <taxon>Aeromonadaceae</taxon>
        <taxon>Oceanimonas</taxon>
    </lineage>
</organism>
<evidence type="ECO:0000313" key="8">
    <source>
        <dbReference type="Proteomes" id="UP000243640"/>
    </source>
</evidence>
<dbReference type="InterPro" id="IPR036388">
    <property type="entry name" value="WH-like_DNA-bd_sf"/>
</dbReference>